<evidence type="ECO:0000313" key="8">
    <source>
        <dbReference type="EMBL" id="QNN60579.1"/>
    </source>
</evidence>
<dbReference type="PROSITE" id="PS51880">
    <property type="entry name" value="TGS"/>
    <property type="match status" value="1"/>
</dbReference>
<dbReference type="InterPro" id="IPR004811">
    <property type="entry name" value="RelA/Spo_fam"/>
</dbReference>
<feature type="domain" description="HD" evidence="6">
    <location>
        <begin position="51"/>
        <end position="150"/>
    </location>
</feature>
<dbReference type="FunFam" id="1.10.3210.10:FF:000001">
    <property type="entry name" value="GTP pyrophosphokinase RelA"/>
    <property type="match status" value="1"/>
</dbReference>
<organism evidence="8 9">
    <name type="scientific">Erysipelothrix inopinata</name>
    <dbReference type="NCBI Taxonomy" id="225084"/>
    <lineage>
        <taxon>Bacteria</taxon>
        <taxon>Bacillati</taxon>
        <taxon>Bacillota</taxon>
        <taxon>Erysipelotrichia</taxon>
        <taxon>Erysipelotrichales</taxon>
        <taxon>Erysipelotrichaceae</taxon>
        <taxon>Erysipelothrix</taxon>
    </lineage>
</organism>
<dbReference type="SUPFAM" id="SSF81271">
    <property type="entry name" value="TGS-like"/>
    <property type="match status" value="1"/>
</dbReference>
<dbReference type="GO" id="GO:0015970">
    <property type="term" value="P:guanosine tetraphosphate biosynthetic process"/>
    <property type="evidence" value="ECO:0007669"/>
    <property type="project" value="UniProtKB-UniPathway"/>
</dbReference>
<dbReference type="CDD" id="cd04876">
    <property type="entry name" value="ACT_RelA-SpoT"/>
    <property type="match status" value="1"/>
</dbReference>
<dbReference type="InterPro" id="IPR012675">
    <property type="entry name" value="Beta-grasp_dom_sf"/>
</dbReference>
<dbReference type="SUPFAM" id="SSF81301">
    <property type="entry name" value="Nucleotidyltransferase"/>
    <property type="match status" value="1"/>
</dbReference>
<dbReference type="Pfam" id="PF13328">
    <property type="entry name" value="HD_4"/>
    <property type="match status" value="1"/>
</dbReference>
<keyword evidence="8" id="KW-0378">Hydrolase</keyword>
<dbReference type="Gene3D" id="1.10.3210.10">
    <property type="entry name" value="Hypothetical protein af1432"/>
    <property type="match status" value="1"/>
</dbReference>
<evidence type="ECO:0000259" key="6">
    <source>
        <dbReference type="PROSITE" id="PS51831"/>
    </source>
</evidence>
<dbReference type="Pfam" id="PF04607">
    <property type="entry name" value="RelA_SpoT"/>
    <property type="match status" value="1"/>
</dbReference>
<gene>
    <name evidence="8" type="ORF">H9L01_09430</name>
</gene>
<dbReference type="InterPro" id="IPR007685">
    <property type="entry name" value="RelA_SpoT"/>
</dbReference>
<dbReference type="GO" id="GO:0008728">
    <property type="term" value="F:GTP diphosphokinase activity"/>
    <property type="evidence" value="ECO:0007669"/>
    <property type="project" value="UniProtKB-EC"/>
</dbReference>
<dbReference type="UniPathway" id="UPA00908">
    <property type="reaction ID" value="UER00884"/>
</dbReference>
<dbReference type="SMART" id="SM00954">
    <property type="entry name" value="RelA_SpoT"/>
    <property type="match status" value="1"/>
</dbReference>
<dbReference type="Pfam" id="PF02824">
    <property type="entry name" value="TGS"/>
    <property type="match status" value="1"/>
</dbReference>
<dbReference type="InterPro" id="IPR002912">
    <property type="entry name" value="ACT_dom"/>
</dbReference>
<evidence type="ECO:0000259" key="7">
    <source>
        <dbReference type="PROSITE" id="PS51880"/>
    </source>
</evidence>
<evidence type="ECO:0000256" key="2">
    <source>
        <dbReference type="ARBA" id="ARBA00013251"/>
    </source>
</evidence>
<dbReference type="InterPro" id="IPR043519">
    <property type="entry name" value="NT_sf"/>
</dbReference>
<dbReference type="KEGG" id="eio:H9L01_09430"/>
<dbReference type="SUPFAM" id="SSF55021">
    <property type="entry name" value="ACT-like"/>
    <property type="match status" value="1"/>
</dbReference>
<sequence length="731" mass="84315">MKNEKDIDFNKVLNECKEYISLPENLDLITRAYYYAEEKHDGQYRKSGEPYIIHILHVGYILANLRMSPTTIAAGLLHDVIEDCDVTKDELAKAFTPEIAELVESVTKIGNIEFKDEKEYLAANHRKIFIAMAKDVRVIFIKLVDRLHNMRTLQYQSPEKQQKIAAETLDVYAPIAHRLGLGEIKNELEDISFSYLHRDKYYEIARMVDSRKAERDAQVSIMIENFANLLMENNIKFNIFGRSKHLYSIYKKMTTKHKRFDEILDLLAIRIITETEQNCYEILGHIHANYRPIPGRLKDYIAMPKMNMYQSLHTTIVGEDGMIFEVQIRTYKMDEIAERGVAAHWRYKEGQNRNQETYQKEIEDRLSWLRDFNMITEDIDSDAENYMNLLQKDIFEANVYVMTPKGRVIDLPNGATPIDFAYRIHTEVGHQTVGAIVNGTLVPLNTKLKTGDVVQIRTNKQSTPSEDWLKVVKTAHARNKIRSFMIKKEQDDREHMITKGEATFKEECKRRNIDEKELRSSKRFESVLNQFSVNSTDDLMFAIASKSLSIPALFEKLDTNRTPIEDQAKFEKVFQRNQESKSRSDIGVKVSGIDSMMISLSQCCNPVYGDDIVGYVTKGSGVKVHRRDCPNIANEKSRLIDVHWDTDFDSGSYEAVLTLLSTDRSFLLTDLVTVVSQLKVKLNAVNSEVNDDKVHVTTTMRVVVKDAEHLRNLIANLRKVDSVIRVSRVIL</sequence>
<reference evidence="8 9" key="1">
    <citation type="submission" date="2020-08" db="EMBL/GenBank/DDBJ databases">
        <title>Genome sequence of Erysipelothrix inopinata DSM 15511T.</title>
        <authorList>
            <person name="Hyun D.-W."/>
            <person name="Bae J.-W."/>
        </authorList>
    </citation>
    <scope>NUCLEOTIDE SEQUENCE [LARGE SCALE GENOMIC DNA]</scope>
    <source>
        <strain evidence="8 9">DSM 15511</strain>
    </source>
</reference>
<dbReference type="CDD" id="cd01668">
    <property type="entry name" value="TGS_RSH"/>
    <property type="match status" value="1"/>
</dbReference>
<comment type="catalytic activity">
    <reaction evidence="3">
        <text>GTP + ATP = guanosine 3'-diphosphate 5'-triphosphate + AMP</text>
        <dbReference type="Rhea" id="RHEA:22088"/>
        <dbReference type="ChEBI" id="CHEBI:30616"/>
        <dbReference type="ChEBI" id="CHEBI:37565"/>
        <dbReference type="ChEBI" id="CHEBI:142410"/>
        <dbReference type="ChEBI" id="CHEBI:456215"/>
        <dbReference type="EC" id="2.7.6.5"/>
    </reaction>
</comment>
<evidence type="ECO:0000259" key="5">
    <source>
        <dbReference type="PROSITE" id="PS51671"/>
    </source>
</evidence>
<dbReference type="EMBL" id="CP060715">
    <property type="protein sequence ID" value="QNN60579.1"/>
    <property type="molecule type" value="Genomic_DNA"/>
</dbReference>
<proteinExistence type="inferred from homology"/>
<dbReference type="Gene3D" id="3.10.20.30">
    <property type="match status" value="1"/>
</dbReference>
<dbReference type="InterPro" id="IPR006674">
    <property type="entry name" value="HD_domain"/>
</dbReference>
<dbReference type="PANTHER" id="PTHR21262">
    <property type="entry name" value="GUANOSINE-3',5'-BIS DIPHOSPHATE 3'-PYROPHOSPHOHYDROLASE"/>
    <property type="match status" value="1"/>
</dbReference>
<dbReference type="InterPro" id="IPR033655">
    <property type="entry name" value="TGS_RelA/SpoT"/>
</dbReference>
<dbReference type="PROSITE" id="PS51831">
    <property type="entry name" value="HD"/>
    <property type="match status" value="1"/>
</dbReference>
<accession>A0A7G9RYA4</accession>
<protein>
    <recommendedName>
        <fullName evidence="2">GTP diphosphokinase</fullName>
        <ecNumber evidence="2">2.7.6.5</ecNumber>
    </recommendedName>
</protein>
<dbReference type="Gene3D" id="3.30.460.10">
    <property type="entry name" value="Beta Polymerase, domain 2"/>
    <property type="match status" value="1"/>
</dbReference>
<dbReference type="SUPFAM" id="SSF109604">
    <property type="entry name" value="HD-domain/PDEase-like"/>
    <property type="match status" value="1"/>
</dbReference>
<evidence type="ECO:0000313" key="9">
    <source>
        <dbReference type="Proteomes" id="UP000515928"/>
    </source>
</evidence>
<comment type="similarity">
    <text evidence="4">Belongs to the relA/spoT family.</text>
</comment>
<keyword evidence="9" id="KW-1185">Reference proteome</keyword>
<dbReference type="PROSITE" id="PS51671">
    <property type="entry name" value="ACT"/>
    <property type="match status" value="1"/>
</dbReference>
<dbReference type="CDD" id="cd05399">
    <property type="entry name" value="NT_Rel-Spo_like"/>
    <property type="match status" value="1"/>
</dbReference>
<dbReference type="InterPro" id="IPR004095">
    <property type="entry name" value="TGS"/>
</dbReference>
<dbReference type="Gene3D" id="3.30.70.260">
    <property type="match status" value="1"/>
</dbReference>
<comment type="pathway">
    <text evidence="1">Purine metabolism; ppGpp biosynthesis; ppGpp from GTP: step 1/2.</text>
</comment>
<dbReference type="FunFam" id="3.10.20.30:FF:000002">
    <property type="entry name" value="GTP pyrophosphokinase (RelA/SpoT)"/>
    <property type="match status" value="1"/>
</dbReference>
<dbReference type="SMART" id="SM00471">
    <property type="entry name" value="HDc"/>
    <property type="match status" value="1"/>
</dbReference>
<name>A0A7G9RYA4_9FIRM</name>
<dbReference type="InterPro" id="IPR045865">
    <property type="entry name" value="ACT-like_dom_sf"/>
</dbReference>
<dbReference type="InterPro" id="IPR012676">
    <property type="entry name" value="TGS-like"/>
</dbReference>
<dbReference type="EC" id="2.7.6.5" evidence="2"/>
<dbReference type="AlphaFoldDB" id="A0A7G9RYA4"/>
<evidence type="ECO:0000256" key="1">
    <source>
        <dbReference type="ARBA" id="ARBA00004976"/>
    </source>
</evidence>
<evidence type="ECO:0000256" key="3">
    <source>
        <dbReference type="ARBA" id="ARBA00048244"/>
    </source>
</evidence>
<dbReference type="GO" id="GO:0005886">
    <property type="term" value="C:plasma membrane"/>
    <property type="evidence" value="ECO:0007669"/>
    <property type="project" value="TreeGrafter"/>
</dbReference>
<feature type="domain" description="TGS" evidence="7">
    <location>
        <begin position="395"/>
        <end position="458"/>
    </location>
</feature>
<dbReference type="Pfam" id="PF13291">
    <property type="entry name" value="ACT_4"/>
    <property type="match status" value="1"/>
</dbReference>
<dbReference type="NCBIfam" id="TIGR00691">
    <property type="entry name" value="spoT_relA"/>
    <property type="match status" value="1"/>
</dbReference>
<dbReference type="Proteomes" id="UP000515928">
    <property type="component" value="Chromosome"/>
</dbReference>
<feature type="domain" description="ACT" evidence="5">
    <location>
        <begin position="656"/>
        <end position="731"/>
    </location>
</feature>
<comment type="function">
    <text evidence="4">In eubacteria ppGpp (guanosine 3'-diphosphate 5'-diphosphate) is a mediator of the stringent response that coordinates a variety of cellular activities in response to changes in nutritional abundance.</text>
</comment>
<dbReference type="FunFam" id="3.30.460.10:FF:000001">
    <property type="entry name" value="GTP pyrophosphokinase RelA"/>
    <property type="match status" value="1"/>
</dbReference>
<dbReference type="InterPro" id="IPR003607">
    <property type="entry name" value="HD/PDEase_dom"/>
</dbReference>
<dbReference type="CDD" id="cd00077">
    <property type="entry name" value="HDc"/>
    <property type="match status" value="1"/>
</dbReference>
<evidence type="ECO:0000256" key="4">
    <source>
        <dbReference type="RuleBase" id="RU003847"/>
    </source>
</evidence>
<dbReference type="RefSeq" id="WP_187533705.1">
    <property type="nucleotide sequence ID" value="NZ_CBCSHU010000016.1"/>
</dbReference>
<dbReference type="GO" id="GO:0016787">
    <property type="term" value="F:hydrolase activity"/>
    <property type="evidence" value="ECO:0007669"/>
    <property type="project" value="UniProtKB-KW"/>
</dbReference>
<dbReference type="PANTHER" id="PTHR21262:SF31">
    <property type="entry name" value="GTP PYROPHOSPHOKINASE"/>
    <property type="match status" value="1"/>
</dbReference>